<feature type="region of interest" description="Disordered" evidence="1">
    <location>
        <begin position="511"/>
        <end position="598"/>
    </location>
</feature>
<dbReference type="Proteomes" id="UP000298663">
    <property type="component" value="Unassembled WGS sequence"/>
</dbReference>
<comment type="caution">
    <text evidence="2">The sequence shown here is derived from an EMBL/GenBank/DDBJ whole genome shotgun (WGS) entry which is preliminary data.</text>
</comment>
<feature type="compositionally biased region" description="Acidic residues" evidence="1">
    <location>
        <begin position="993"/>
        <end position="1002"/>
    </location>
</feature>
<accession>A0A4U5MKY6</accession>
<feature type="compositionally biased region" description="Polar residues" evidence="1">
    <location>
        <begin position="1172"/>
        <end position="1182"/>
    </location>
</feature>
<feature type="region of interest" description="Disordered" evidence="1">
    <location>
        <begin position="1"/>
        <end position="23"/>
    </location>
</feature>
<dbReference type="EMBL" id="AZBU02000007">
    <property type="protein sequence ID" value="TKR70100.1"/>
    <property type="molecule type" value="Genomic_DNA"/>
</dbReference>
<evidence type="ECO:0000313" key="2">
    <source>
        <dbReference type="EMBL" id="TKR70100.1"/>
    </source>
</evidence>
<proteinExistence type="predicted"/>
<feature type="compositionally biased region" description="Basic and acidic residues" evidence="1">
    <location>
        <begin position="1"/>
        <end position="10"/>
    </location>
</feature>
<feature type="region of interest" description="Disordered" evidence="1">
    <location>
        <begin position="659"/>
        <end position="694"/>
    </location>
</feature>
<feature type="region of interest" description="Disordered" evidence="1">
    <location>
        <begin position="1108"/>
        <end position="1203"/>
    </location>
</feature>
<protein>
    <submittedName>
        <fullName evidence="2">Uncharacterized protein</fullName>
    </submittedName>
</protein>
<feature type="compositionally biased region" description="Polar residues" evidence="1">
    <location>
        <begin position="1218"/>
        <end position="1231"/>
    </location>
</feature>
<name>A0A4U5MKY6_STECR</name>
<sequence length="1270" mass="137743">MSLPDPDHPSTSRSSQPQHEDDLEGAEDNFVLYDEDTKWLIEGTIKTQRYVKYITAPRQMIRCIKLVRTSRSDIFHFLATADQGGGIATFQVQEESERKITCIRSKKLPFFNPDSSVYAKKGIGHQVEACVVRKNKLCIRDLITDVETTHTLFHANHWLSNVPENSIKVLWSRGRYYLLFADLNILHVWPGPGSESRSFYFADLNSVFALNRAKKDYNTIFMEETDTGLRWFYNKQENAASQVISINGFINADFCEDGLRLLFRDGNGHAWDTRSVLCISQTSSDPNSLHPHFMFLASSKKNSSTYSLGIMEVKWRSMLCPVDCQDPEEQISLLKRLLEERFIETRERKHPPPTLALDPEAGTANQPANRSVESAVDLFKRFSVEDPMTSKAQNVKGPVNAEAEEAEGKGLQEAENGEANDLLAGNGQALMEANEDGRQKHREAEAMEEPHAYSVGCEEDIQEAQNALDSPASPIAEEAKIAESPASPEAQPADAPGMSPRLIIHIPLTCETEGSLEDRETEATGPSSGDSQESNHGSLMMRQEDVENLRSPEANSVEGEDDPQEVAEAEATAEPAGEDQNSERGSLVERDENVGKLPSQVRDLSAVEDLASFSFAVDSERLQKALNIVSKNQLALNVPASPAAEELETVGTTSALESSEDSEFLQEADSPIAHSQLNVDSPASPVAKDREAPQTTTFYSVECEEDLQEAESAISQLALNSCPASAEKLASEAVTMSPKPLVHIPLAYVAEGEAGLQDDKETKPTRQQAGDGQKSEHGSFIVRDKDDENLSTEVKGYLSLDSSKSPEGQNNKTSATGEAGSVEGEYELKEVSGAEATQEPEATRTITGADSMEYEEDLQEAENVIANGHQALDIPTSLVAEQTEVPELSPESMSTTTASEGIDIVEDAQFFKRKLCGSLVKVSDDDLNIEDLAPEAEEPKTPATAATCSVGCEEILATFESAAVNGQLVLDSPASPEPEETGVPEMSPKVPSDDDLNIEDLVPEAPKSTEEVKTSVDYAGIKRVDDGDQAEVLSAQGHCFHREVNSGEPEGSLEAVYRNLYPQCESPETVPEQPGDEEDADAIATASLSQESVTTAIVSVTEAESLSCEESDAVEDVSEKPRAEVAASTTFPTESLIKLTGSHPKHAAYSNKGPSRSGAEKPSEESVLVANFETSPKASSETFCAGSPAKNASLHHRPESKEPVLQLSASGFQVSPEAFSNVSRNGNSNDSYRAENALSHHSSCSEDVVLQPPAGPAVSCEPEAPVNQKL</sequence>
<reference evidence="2 3" key="2">
    <citation type="journal article" date="2019" name="G3 (Bethesda)">
        <title>Hybrid Assembly of the Genome of the Entomopathogenic Nematode Steinernema carpocapsae Identifies the X-Chromosome.</title>
        <authorList>
            <person name="Serra L."/>
            <person name="Macchietto M."/>
            <person name="Macias-Munoz A."/>
            <person name="McGill C.J."/>
            <person name="Rodriguez I.M."/>
            <person name="Rodriguez B."/>
            <person name="Murad R."/>
            <person name="Mortazavi A."/>
        </authorList>
    </citation>
    <scope>NUCLEOTIDE SEQUENCE [LARGE SCALE GENOMIC DNA]</scope>
    <source>
        <strain evidence="2 3">ALL</strain>
    </source>
</reference>
<feature type="compositionally biased region" description="Polar residues" evidence="1">
    <location>
        <begin position="524"/>
        <end position="537"/>
    </location>
</feature>
<feature type="compositionally biased region" description="Acidic residues" evidence="1">
    <location>
        <begin position="558"/>
        <end position="568"/>
    </location>
</feature>
<organism evidence="2 3">
    <name type="scientific">Steinernema carpocapsae</name>
    <name type="common">Entomopathogenic nematode</name>
    <dbReference type="NCBI Taxonomy" id="34508"/>
    <lineage>
        <taxon>Eukaryota</taxon>
        <taxon>Metazoa</taxon>
        <taxon>Ecdysozoa</taxon>
        <taxon>Nematoda</taxon>
        <taxon>Chromadorea</taxon>
        <taxon>Rhabditida</taxon>
        <taxon>Tylenchina</taxon>
        <taxon>Panagrolaimomorpha</taxon>
        <taxon>Strongyloidoidea</taxon>
        <taxon>Steinernematidae</taxon>
        <taxon>Steinernema</taxon>
    </lineage>
</organism>
<dbReference type="AlphaFoldDB" id="A0A4U5MKY6"/>
<evidence type="ECO:0000313" key="3">
    <source>
        <dbReference type="Proteomes" id="UP000298663"/>
    </source>
</evidence>
<feature type="region of interest" description="Disordered" evidence="1">
    <location>
        <begin position="1218"/>
        <end position="1270"/>
    </location>
</feature>
<feature type="compositionally biased region" description="Polar residues" evidence="1">
    <location>
        <begin position="800"/>
        <end position="816"/>
    </location>
</feature>
<reference evidence="2 3" key="1">
    <citation type="journal article" date="2015" name="Genome Biol.">
        <title>Comparative genomics of Steinernema reveals deeply conserved gene regulatory networks.</title>
        <authorList>
            <person name="Dillman A.R."/>
            <person name="Macchietto M."/>
            <person name="Porter C.F."/>
            <person name="Rogers A."/>
            <person name="Williams B."/>
            <person name="Antoshechkin I."/>
            <person name="Lee M.M."/>
            <person name="Goodwin Z."/>
            <person name="Lu X."/>
            <person name="Lewis E.E."/>
            <person name="Goodrich-Blair H."/>
            <person name="Stock S.P."/>
            <person name="Adams B.J."/>
            <person name="Sternberg P.W."/>
            <person name="Mortazavi A."/>
        </authorList>
    </citation>
    <scope>NUCLEOTIDE SEQUENCE [LARGE SCALE GENOMIC DNA]</scope>
    <source>
        <strain evidence="2 3">ALL</strain>
    </source>
</reference>
<keyword evidence="3" id="KW-1185">Reference proteome</keyword>
<feature type="region of interest" description="Disordered" evidence="1">
    <location>
        <begin position="345"/>
        <end position="371"/>
    </location>
</feature>
<feature type="region of interest" description="Disordered" evidence="1">
    <location>
        <begin position="753"/>
        <end position="857"/>
    </location>
</feature>
<gene>
    <name evidence="2" type="ORF">L596_022166</name>
</gene>
<feature type="region of interest" description="Disordered" evidence="1">
    <location>
        <begin position="389"/>
        <end position="413"/>
    </location>
</feature>
<feature type="region of interest" description="Disordered" evidence="1">
    <location>
        <begin position="970"/>
        <end position="1013"/>
    </location>
</feature>
<feature type="compositionally biased region" description="Basic and acidic residues" evidence="1">
    <location>
        <begin position="773"/>
        <end position="788"/>
    </location>
</feature>
<evidence type="ECO:0000256" key="1">
    <source>
        <dbReference type="SAM" id="MobiDB-lite"/>
    </source>
</evidence>